<evidence type="ECO:0000256" key="2">
    <source>
        <dbReference type="ARBA" id="ARBA00004496"/>
    </source>
</evidence>
<keyword evidence="11" id="KW-0460">Magnesium</keyword>
<evidence type="ECO:0000256" key="9">
    <source>
        <dbReference type="ARBA" id="ARBA00022741"/>
    </source>
</evidence>
<dbReference type="InterPro" id="IPR008147">
    <property type="entry name" value="Gln_synt_N"/>
</dbReference>
<dbReference type="PROSITE" id="PS00180">
    <property type="entry name" value="GLNA_1"/>
    <property type="match status" value="1"/>
</dbReference>
<dbReference type="PROSITE" id="PS00181">
    <property type="entry name" value="GLNA_ATP"/>
    <property type="match status" value="1"/>
</dbReference>
<evidence type="ECO:0000256" key="4">
    <source>
        <dbReference type="ARBA" id="ARBA00012937"/>
    </source>
</evidence>
<comment type="catalytic activity">
    <reaction evidence="13">
        <text>L-glutamate + NH4(+) + ATP = L-glutamine + ADP + phosphate + H(+)</text>
        <dbReference type="Rhea" id="RHEA:16169"/>
        <dbReference type="ChEBI" id="CHEBI:15378"/>
        <dbReference type="ChEBI" id="CHEBI:28938"/>
        <dbReference type="ChEBI" id="CHEBI:29985"/>
        <dbReference type="ChEBI" id="CHEBI:30616"/>
        <dbReference type="ChEBI" id="CHEBI:43474"/>
        <dbReference type="ChEBI" id="CHEBI:58359"/>
        <dbReference type="ChEBI" id="CHEBI:456216"/>
        <dbReference type="EC" id="6.3.1.2"/>
    </reaction>
</comment>
<dbReference type="GO" id="GO:0005737">
    <property type="term" value="C:cytoplasm"/>
    <property type="evidence" value="ECO:0007669"/>
    <property type="project" value="UniProtKB-SubCell"/>
</dbReference>
<dbReference type="InterPro" id="IPR014746">
    <property type="entry name" value="Gln_synth/guanido_kin_cat_dom"/>
</dbReference>
<dbReference type="EMBL" id="LNQE01001503">
    <property type="protein sequence ID" value="KUG16328.1"/>
    <property type="molecule type" value="Genomic_DNA"/>
</dbReference>
<evidence type="ECO:0000256" key="8">
    <source>
        <dbReference type="ARBA" id="ARBA00022723"/>
    </source>
</evidence>
<evidence type="ECO:0000259" key="15">
    <source>
        <dbReference type="PROSITE" id="PS51987"/>
    </source>
</evidence>
<protein>
    <recommendedName>
        <fullName evidence="5">Glutamine synthetase</fullName>
        <ecNumber evidence="4">6.3.1.2</ecNumber>
    </recommendedName>
    <alternativeName>
        <fullName evidence="12">Glutamate--ammonia ligase</fullName>
    </alternativeName>
</protein>
<evidence type="ECO:0000313" key="16">
    <source>
        <dbReference type="EMBL" id="KUG16328.1"/>
    </source>
</evidence>
<dbReference type="InterPro" id="IPR027303">
    <property type="entry name" value="Gln_synth_gly_rich_site"/>
</dbReference>
<evidence type="ECO:0000256" key="12">
    <source>
        <dbReference type="ARBA" id="ARBA00030668"/>
    </source>
</evidence>
<dbReference type="Gene3D" id="3.30.590.10">
    <property type="entry name" value="Glutamine synthetase/guanido kinase, catalytic domain"/>
    <property type="match status" value="1"/>
</dbReference>
<dbReference type="SMART" id="SM01230">
    <property type="entry name" value="Gln-synt_C"/>
    <property type="match status" value="1"/>
</dbReference>
<gene>
    <name evidence="16" type="ORF">ASZ90_014002</name>
</gene>
<dbReference type="SUPFAM" id="SSF54368">
    <property type="entry name" value="Glutamine synthetase, N-terminal domain"/>
    <property type="match status" value="1"/>
</dbReference>
<dbReference type="Pfam" id="PF00120">
    <property type="entry name" value="Gln-synt_C"/>
    <property type="match status" value="1"/>
</dbReference>
<evidence type="ECO:0000259" key="14">
    <source>
        <dbReference type="PROSITE" id="PS51986"/>
    </source>
</evidence>
<dbReference type="FunFam" id="3.30.590.10:FF:000003">
    <property type="entry name" value="Glutamine synthetase 2"/>
    <property type="match status" value="1"/>
</dbReference>
<comment type="cofactor">
    <cofactor evidence="1">
        <name>Mg(2+)</name>
        <dbReference type="ChEBI" id="CHEBI:18420"/>
    </cofactor>
</comment>
<dbReference type="PROSITE" id="PS51986">
    <property type="entry name" value="GS_BETA_GRASP"/>
    <property type="match status" value="1"/>
</dbReference>
<feature type="domain" description="GS beta-grasp" evidence="14">
    <location>
        <begin position="14"/>
        <end position="100"/>
    </location>
</feature>
<proteinExistence type="inferred from homology"/>
<evidence type="ECO:0000256" key="11">
    <source>
        <dbReference type="ARBA" id="ARBA00022842"/>
    </source>
</evidence>
<dbReference type="PANTHER" id="PTHR43785:SF12">
    <property type="entry name" value="TYPE-1 GLUTAMINE SYNTHETASE 2"/>
    <property type="match status" value="1"/>
</dbReference>
<evidence type="ECO:0000256" key="7">
    <source>
        <dbReference type="ARBA" id="ARBA00022598"/>
    </source>
</evidence>
<reference evidence="16" key="1">
    <citation type="journal article" date="2015" name="Proc. Natl. Acad. Sci. U.S.A.">
        <title>Networks of energetic and metabolic interactions define dynamics in microbial communities.</title>
        <authorList>
            <person name="Embree M."/>
            <person name="Liu J.K."/>
            <person name="Al-Bassam M.M."/>
            <person name="Zengler K."/>
        </authorList>
    </citation>
    <scope>NUCLEOTIDE SEQUENCE</scope>
</reference>
<dbReference type="AlphaFoldDB" id="A0A0W8F619"/>
<dbReference type="GO" id="GO:0004356">
    <property type="term" value="F:glutamine synthetase activity"/>
    <property type="evidence" value="ECO:0007669"/>
    <property type="project" value="UniProtKB-EC"/>
</dbReference>
<dbReference type="PROSITE" id="PS51987">
    <property type="entry name" value="GS_CATALYTIC"/>
    <property type="match status" value="1"/>
</dbReference>
<feature type="domain" description="GS catalytic" evidence="15">
    <location>
        <begin position="107"/>
        <end position="441"/>
    </location>
</feature>
<comment type="similarity">
    <text evidence="3">Belongs to the glutamine synthetase family.</text>
</comment>
<evidence type="ECO:0000256" key="10">
    <source>
        <dbReference type="ARBA" id="ARBA00022840"/>
    </source>
</evidence>
<evidence type="ECO:0000256" key="6">
    <source>
        <dbReference type="ARBA" id="ARBA00022490"/>
    </source>
</evidence>
<dbReference type="PANTHER" id="PTHR43785">
    <property type="entry name" value="GAMMA-GLUTAMYLPUTRESCINE SYNTHETASE"/>
    <property type="match status" value="1"/>
</dbReference>
<dbReference type="GO" id="GO:0046872">
    <property type="term" value="F:metal ion binding"/>
    <property type="evidence" value="ECO:0007669"/>
    <property type="project" value="UniProtKB-KW"/>
</dbReference>
<keyword evidence="8" id="KW-0479">Metal-binding</keyword>
<comment type="caution">
    <text evidence="16">The sequence shown here is derived from an EMBL/GenBank/DDBJ whole genome shotgun (WGS) entry which is preliminary data.</text>
</comment>
<dbReference type="Pfam" id="PF03951">
    <property type="entry name" value="Gln-synt_N"/>
    <property type="match status" value="1"/>
</dbReference>
<organism evidence="16">
    <name type="scientific">hydrocarbon metagenome</name>
    <dbReference type="NCBI Taxonomy" id="938273"/>
    <lineage>
        <taxon>unclassified sequences</taxon>
        <taxon>metagenomes</taxon>
        <taxon>ecological metagenomes</taxon>
    </lineage>
</organism>
<dbReference type="NCBIfam" id="TIGR00653">
    <property type="entry name" value="GlnA"/>
    <property type="match status" value="1"/>
</dbReference>
<dbReference type="GO" id="GO:0005524">
    <property type="term" value="F:ATP binding"/>
    <property type="evidence" value="ECO:0007669"/>
    <property type="project" value="UniProtKB-KW"/>
</dbReference>
<dbReference type="InterPro" id="IPR036651">
    <property type="entry name" value="Gln_synt_N_sf"/>
</dbReference>
<evidence type="ECO:0000256" key="13">
    <source>
        <dbReference type="ARBA" id="ARBA00049436"/>
    </source>
</evidence>
<dbReference type="EC" id="6.3.1.2" evidence="4"/>
<evidence type="ECO:0000256" key="5">
    <source>
        <dbReference type="ARBA" id="ARBA00021364"/>
    </source>
</evidence>
<dbReference type="InterPro" id="IPR008146">
    <property type="entry name" value="Gln_synth_cat_dom"/>
</dbReference>
<dbReference type="InterPro" id="IPR027302">
    <property type="entry name" value="Gln_synth_N_conserv_site"/>
</dbReference>
<dbReference type="GO" id="GO:0006542">
    <property type="term" value="P:glutamine biosynthetic process"/>
    <property type="evidence" value="ECO:0007669"/>
    <property type="project" value="InterPro"/>
</dbReference>
<dbReference type="InterPro" id="IPR004809">
    <property type="entry name" value="Gln_synth_I"/>
</dbReference>
<sequence length="441" mass="49372">MYSQEQMLKIIQEKNVEFLRLQFTDISGIVKNVAIPATQMGKALKSGISFDGSSIEGFARIQESDMVLRPDLSTFSLLPWSTKDDVNEARLICDVHLPNGLPFEGAPRRVLYRQLERAKEMGFKMNVGPELEFFLFEKGNGGSATTPHDFGGYFDLGPVDLAEDVRREITRALIKMGFTIEASHHEVARGQHEIDFVYDDAIKNADKVVTFKYVTKTIAMRQGLRATFMPKPVYGAAGSGMHVNISLFRGLENAFYDPETPLNISDLARFFVGGLIEHASAITAIANPLINSYKRLVSGFEAPVYITWSGPNRSSLIRIPSGRGLSTRLEFRSPDTSCNPYLTFAVILAAGLDGIKRGIDPGDPVDLNVYHLTAAERKSLGIQTLPSNLKEALDHLEGDKVIREALGEHVYENVMRLGMLEWEEYNKFVHPWEIDRYINTY</sequence>
<keyword evidence="7 16" id="KW-0436">Ligase</keyword>
<evidence type="ECO:0000256" key="3">
    <source>
        <dbReference type="ARBA" id="ARBA00009897"/>
    </source>
</evidence>
<keyword evidence="10" id="KW-0067">ATP-binding</keyword>
<dbReference type="Gene3D" id="3.10.20.70">
    <property type="entry name" value="Glutamine synthetase, N-terminal domain"/>
    <property type="match status" value="1"/>
</dbReference>
<keyword evidence="6" id="KW-0963">Cytoplasm</keyword>
<comment type="subcellular location">
    <subcellularLocation>
        <location evidence="2">Cytoplasm</location>
    </subcellularLocation>
</comment>
<dbReference type="SUPFAM" id="SSF55931">
    <property type="entry name" value="Glutamine synthetase/guanido kinase"/>
    <property type="match status" value="1"/>
</dbReference>
<accession>A0A0W8F619</accession>
<keyword evidence="9" id="KW-0547">Nucleotide-binding</keyword>
<name>A0A0W8F619_9ZZZZ</name>
<evidence type="ECO:0000256" key="1">
    <source>
        <dbReference type="ARBA" id="ARBA00001946"/>
    </source>
</evidence>